<keyword evidence="13 14" id="KW-0472">Membrane</keyword>
<gene>
    <name evidence="17" type="ORF">GN277_26555</name>
</gene>
<dbReference type="InterPro" id="IPR005467">
    <property type="entry name" value="His_kinase_dom"/>
</dbReference>
<dbReference type="EC" id="2.7.13.3" evidence="3"/>
<dbReference type="PANTHER" id="PTHR45528:SF1">
    <property type="entry name" value="SENSOR HISTIDINE KINASE CPXA"/>
    <property type="match status" value="1"/>
</dbReference>
<evidence type="ECO:0000256" key="8">
    <source>
        <dbReference type="ARBA" id="ARBA00022741"/>
    </source>
</evidence>
<dbReference type="PROSITE" id="PS50109">
    <property type="entry name" value="HIS_KIN"/>
    <property type="match status" value="1"/>
</dbReference>
<dbReference type="GO" id="GO:0000155">
    <property type="term" value="F:phosphorelay sensor kinase activity"/>
    <property type="evidence" value="ECO:0007669"/>
    <property type="project" value="InterPro"/>
</dbReference>
<evidence type="ECO:0000313" key="18">
    <source>
        <dbReference type="Proteomes" id="UP000460412"/>
    </source>
</evidence>
<dbReference type="InterPro" id="IPR036890">
    <property type="entry name" value="HATPase_C_sf"/>
</dbReference>
<proteinExistence type="predicted"/>
<dbReference type="InterPro" id="IPR036097">
    <property type="entry name" value="HisK_dim/P_sf"/>
</dbReference>
<dbReference type="Gene3D" id="1.10.287.130">
    <property type="match status" value="1"/>
</dbReference>
<feature type="transmembrane region" description="Helical" evidence="14">
    <location>
        <begin position="125"/>
        <end position="147"/>
    </location>
</feature>
<evidence type="ECO:0000256" key="2">
    <source>
        <dbReference type="ARBA" id="ARBA00004651"/>
    </source>
</evidence>
<dbReference type="Gene3D" id="3.30.565.10">
    <property type="entry name" value="Histidine kinase-like ATPase, C-terminal domain"/>
    <property type="match status" value="1"/>
</dbReference>
<dbReference type="CDD" id="cd00082">
    <property type="entry name" value="HisKA"/>
    <property type="match status" value="1"/>
</dbReference>
<comment type="catalytic activity">
    <reaction evidence="1">
        <text>ATP + protein L-histidine = ADP + protein N-phospho-L-histidine.</text>
        <dbReference type="EC" id="2.7.13.3"/>
    </reaction>
</comment>
<dbReference type="PROSITE" id="PS50885">
    <property type="entry name" value="HAMP"/>
    <property type="match status" value="1"/>
</dbReference>
<evidence type="ECO:0000256" key="7">
    <source>
        <dbReference type="ARBA" id="ARBA00022692"/>
    </source>
</evidence>
<dbReference type="InterPro" id="IPR003661">
    <property type="entry name" value="HisK_dim/P_dom"/>
</dbReference>
<keyword evidence="18" id="KW-1185">Reference proteome</keyword>
<keyword evidence="11 14" id="KW-1133">Transmembrane helix</keyword>
<dbReference type="SMART" id="SM00388">
    <property type="entry name" value="HisKA"/>
    <property type="match status" value="1"/>
</dbReference>
<accession>A0A7X3MLT4</accession>
<feature type="domain" description="Histidine kinase" evidence="15">
    <location>
        <begin position="216"/>
        <end position="420"/>
    </location>
</feature>
<evidence type="ECO:0000256" key="5">
    <source>
        <dbReference type="ARBA" id="ARBA00022553"/>
    </source>
</evidence>
<evidence type="ECO:0000256" key="10">
    <source>
        <dbReference type="ARBA" id="ARBA00022840"/>
    </source>
</evidence>
<dbReference type="InterPro" id="IPR050398">
    <property type="entry name" value="HssS/ArlS-like"/>
</dbReference>
<keyword evidence="6" id="KW-0808">Transferase</keyword>
<keyword evidence="5" id="KW-0597">Phosphoprotein</keyword>
<name>A0A7X3MLT4_9FIRM</name>
<dbReference type="InterPro" id="IPR003594">
    <property type="entry name" value="HATPase_dom"/>
</dbReference>
<dbReference type="SUPFAM" id="SSF158472">
    <property type="entry name" value="HAMP domain-like"/>
    <property type="match status" value="1"/>
</dbReference>
<dbReference type="GO" id="GO:0005524">
    <property type="term" value="F:ATP binding"/>
    <property type="evidence" value="ECO:0007669"/>
    <property type="project" value="UniProtKB-KW"/>
</dbReference>
<evidence type="ECO:0000256" key="3">
    <source>
        <dbReference type="ARBA" id="ARBA00012438"/>
    </source>
</evidence>
<reference evidence="17 18" key="1">
    <citation type="submission" date="2019-12" db="EMBL/GenBank/DDBJ databases">
        <title>Sporaefaciens musculi gen. nov., sp. nov., a novel bacterium isolated from the caecum of an obese mouse.</title>
        <authorList>
            <person name="Rasmussen T.S."/>
            <person name="Streidl T."/>
            <person name="Hitch T.C.A."/>
            <person name="Wortmann E."/>
            <person name="Deptula P."/>
            <person name="Hansen M."/>
            <person name="Nielsen D.S."/>
            <person name="Clavel T."/>
            <person name="Vogensen F.K."/>
        </authorList>
    </citation>
    <scope>NUCLEOTIDE SEQUENCE [LARGE SCALE GENOMIC DNA]</scope>
    <source>
        <strain evidence="17 18">WCA-9-b2</strain>
    </source>
</reference>
<keyword evidence="10" id="KW-0067">ATP-binding</keyword>
<evidence type="ECO:0000256" key="4">
    <source>
        <dbReference type="ARBA" id="ARBA00022475"/>
    </source>
</evidence>
<evidence type="ECO:0000256" key="9">
    <source>
        <dbReference type="ARBA" id="ARBA00022777"/>
    </source>
</evidence>
<dbReference type="GO" id="GO:0005886">
    <property type="term" value="C:plasma membrane"/>
    <property type="evidence" value="ECO:0007669"/>
    <property type="project" value="UniProtKB-SubCell"/>
</dbReference>
<evidence type="ECO:0000313" key="17">
    <source>
        <dbReference type="EMBL" id="MXP78771.1"/>
    </source>
</evidence>
<dbReference type="AlphaFoldDB" id="A0A7X3MLT4"/>
<dbReference type="Pfam" id="PF00512">
    <property type="entry name" value="HisKA"/>
    <property type="match status" value="1"/>
</dbReference>
<comment type="caution">
    <text evidence="17">The sequence shown here is derived from an EMBL/GenBank/DDBJ whole genome shotgun (WGS) entry which is preliminary data.</text>
</comment>
<dbReference type="RefSeq" id="WP_159755874.1">
    <property type="nucleotide sequence ID" value="NZ_WUQX01000001.1"/>
</dbReference>
<evidence type="ECO:0000256" key="11">
    <source>
        <dbReference type="ARBA" id="ARBA00022989"/>
    </source>
</evidence>
<sequence>MMKKRTFLAGLLLLFFVEMAVIILFVLQDTDNRQDSVLVNETVQSVQSDWNTIETHKSQTSLDYTVLDMEGELLFQTKEGLSDSINMAVLHRDTILDLTVDGQIVGKLLIDNDSQQVFKKQKQTYIFVLMAALFLQCGLCIGYFVYLNRVIIKPFQKLKGFAERIAGGNLDIPLTMDRQNLFGAFTESFDIMRSELKKARMAEAKANAGKKELVAKLSHDIKTPVASIKAASEVGAALADNERLRDNYTQIIHKADQINELITNLFTATLEELKQLTVTPEDIESMALKEMLESSDYLHQGVLPVIPECMMYADPLRLQQVFDNIFANSYKYAGTKIDVKVCRNGQRLEVLMEDYGGGVCETELPLLKEKFKRGSNAKNVEGAGLGLYISDYFMREMNGEVVVKNGRYGLEVLVSICLSSNIKYS</sequence>
<evidence type="ECO:0000259" key="15">
    <source>
        <dbReference type="PROSITE" id="PS50109"/>
    </source>
</evidence>
<dbReference type="PANTHER" id="PTHR45528">
    <property type="entry name" value="SENSOR HISTIDINE KINASE CPXA"/>
    <property type="match status" value="1"/>
</dbReference>
<feature type="domain" description="HAMP" evidence="16">
    <location>
        <begin position="149"/>
        <end position="201"/>
    </location>
</feature>
<evidence type="ECO:0000256" key="6">
    <source>
        <dbReference type="ARBA" id="ARBA00022679"/>
    </source>
</evidence>
<evidence type="ECO:0000256" key="12">
    <source>
        <dbReference type="ARBA" id="ARBA00023012"/>
    </source>
</evidence>
<evidence type="ECO:0000256" key="14">
    <source>
        <dbReference type="SAM" id="Phobius"/>
    </source>
</evidence>
<dbReference type="SUPFAM" id="SSF47384">
    <property type="entry name" value="Homodimeric domain of signal transducing histidine kinase"/>
    <property type="match status" value="1"/>
</dbReference>
<organism evidence="17 18">
    <name type="scientific">Sporofaciens musculi</name>
    <dbReference type="NCBI Taxonomy" id="2681861"/>
    <lineage>
        <taxon>Bacteria</taxon>
        <taxon>Bacillati</taxon>
        <taxon>Bacillota</taxon>
        <taxon>Clostridia</taxon>
        <taxon>Lachnospirales</taxon>
        <taxon>Lachnospiraceae</taxon>
        <taxon>Sporofaciens</taxon>
    </lineage>
</organism>
<dbReference type="InterPro" id="IPR003660">
    <property type="entry name" value="HAMP_dom"/>
</dbReference>
<dbReference type="Pfam" id="PF02518">
    <property type="entry name" value="HATPase_c"/>
    <property type="match status" value="1"/>
</dbReference>
<dbReference type="Gene3D" id="6.10.340.10">
    <property type="match status" value="1"/>
</dbReference>
<protein>
    <recommendedName>
        <fullName evidence="3">histidine kinase</fullName>
        <ecNumber evidence="3">2.7.13.3</ecNumber>
    </recommendedName>
</protein>
<dbReference type="SUPFAM" id="SSF55874">
    <property type="entry name" value="ATPase domain of HSP90 chaperone/DNA topoisomerase II/histidine kinase"/>
    <property type="match status" value="1"/>
</dbReference>
<dbReference type="Proteomes" id="UP000460412">
    <property type="component" value="Unassembled WGS sequence"/>
</dbReference>
<keyword evidence="8" id="KW-0547">Nucleotide-binding</keyword>
<evidence type="ECO:0000259" key="16">
    <source>
        <dbReference type="PROSITE" id="PS50885"/>
    </source>
</evidence>
<keyword evidence="12" id="KW-0902">Two-component regulatory system</keyword>
<dbReference type="SMART" id="SM00387">
    <property type="entry name" value="HATPase_c"/>
    <property type="match status" value="1"/>
</dbReference>
<keyword evidence="9 17" id="KW-0418">Kinase</keyword>
<keyword evidence="4" id="KW-1003">Cell membrane</keyword>
<dbReference type="CDD" id="cd06225">
    <property type="entry name" value="HAMP"/>
    <property type="match status" value="1"/>
</dbReference>
<evidence type="ECO:0000256" key="13">
    <source>
        <dbReference type="ARBA" id="ARBA00023136"/>
    </source>
</evidence>
<comment type="subcellular location">
    <subcellularLocation>
        <location evidence="2">Cell membrane</location>
        <topology evidence="2">Multi-pass membrane protein</topology>
    </subcellularLocation>
</comment>
<evidence type="ECO:0000256" key="1">
    <source>
        <dbReference type="ARBA" id="ARBA00000085"/>
    </source>
</evidence>
<keyword evidence="7 14" id="KW-0812">Transmembrane</keyword>
<dbReference type="EMBL" id="WUQX01000001">
    <property type="protein sequence ID" value="MXP78771.1"/>
    <property type="molecule type" value="Genomic_DNA"/>
</dbReference>